<accession>A0A3P6B2V7</accession>
<reference evidence="2" key="1">
    <citation type="submission" date="2018-11" db="EMBL/GenBank/DDBJ databases">
        <authorList>
            <consortium name="Genoscope - CEA"/>
            <person name="William W."/>
        </authorList>
    </citation>
    <scope>NUCLEOTIDE SEQUENCE</scope>
</reference>
<proteinExistence type="predicted"/>
<evidence type="ECO:0000313" key="2">
    <source>
        <dbReference type="EMBL" id="VDC90588.1"/>
    </source>
</evidence>
<keyword evidence="1" id="KW-0472">Membrane</keyword>
<dbReference type="AlphaFoldDB" id="A0A3P6B2V7"/>
<gene>
    <name evidence="2" type="ORF">BOLC3T15417H</name>
</gene>
<dbReference type="EMBL" id="LR031872">
    <property type="protein sequence ID" value="VDC90588.1"/>
    <property type="molecule type" value="Genomic_DNA"/>
</dbReference>
<feature type="transmembrane region" description="Helical" evidence="1">
    <location>
        <begin position="58"/>
        <end position="77"/>
    </location>
</feature>
<organism evidence="2">
    <name type="scientific">Brassica oleracea</name>
    <name type="common">Wild cabbage</name>
    <dbReference type="NCBI Taxonomy" id="3712"/>
    <lineage>
        <taxon>Eukaryota</taxon>
        <taxon>Viridiplantae</taxon>
        <taxon>Streptophyta</taxon>
        <taxon>Embryophyta</taxon>
        <taxon>Tracheophyta</taxon>
        <taxon>Spermatophyta</taxon>
        <taxon>Magnoliopsida</taxon>
        <taxon>eudicotyledons</taxon>
        <taxon>Gunneridae</taxon>
        <taxon>Pentapetalae</taxon>
        <taxon>rosids</taxon>
        <taxon>malvids</taxon>
        <taxon>Brassicales</taxon>
        <taxon>Brassicaceae</taxon>
        <taxon>Brassiceae</taxon>
        <taxon>Brassica</taxon>
    </lineage>
</organism>
<name>A0A3P6B2V7_BRAOL</name>
<protein>
    <submittedName>
        <fullName evidence="2">Uncharacterized protein</fullName>
    </submittedName>
</protein>
<sequence>MFLQDQGSTHLCLLVQCWIHQTMCCILLQGFQQWLITSQVTSLSLLIIIKRWDTTTPVGLMIIMIIIKVGFCFHLGIK</sequence>
<keyword evidence="1" id="KW-1133">Transmembrane helix</keyword>
<evidence type="ECO:0000256" key="1">
    <source>
        <dbReference type="SAM" id="Phobius"/>
    </source>
</evidence>
<keyword evidence="1" id="KW-0812">Transmembrane</keyword>